<name>A0AAW9QCV5_9BURK</name>
<evidence type="ECO:0000313" key="9">
    <source>
        <dbReference type="EMBL" id="MEF7613234.1"/>
    </source>
</evidence>
<dbReference type="Gene3D" id="3.40.50.300">
    <property type="entry name" value="P-loop containing nucleotide triphosphate hydrolases"/>
    <property type="match status" value="1"/>
</dbReference>
<proteinExistence type="inferred from homology"/>
<dbReference type="SMART" id="SM00382">
    <property type="entry name" value="AAA"/>
    <property type="match status" value="1"/>
</dbReference>
<keyword evidence="1" id="KW-0813">Transport</keyword>
<dbReference type="InterPro" id="IPR017871">
    <property type="entry name" value="ABC_transporter-like_CS"/>
</dbReference>
<comment type="similarity">
    <text evidence="7">Belongs to the ABC transporter superfamily. Macrolide exporter (TC 3.A.1.122) family.</text>
</comment>
<keyword evidence="2" id="KW-1003">Cell membrane</keyword>
<dbReference type="PROSITE" id="PS00211">
    <property type="entry name" value="ABC_TRANSPORTER_1"/>
    <property type="match status" value="1"/>
</dbReference>
<dbReference type="Proteomes" id="UP001336250">
    <property type="component" value="Unassembled WGS sequence"/>
</dbReference>
<evidence type="ECO:0000313" key="10">
    <source>
        <dbReference type="Proteomes" id="UP001336250"/>
    </source>
</evidence>
<keyword evidence="5" id="KW-0812">Transmembrane</keyword>
<keyword evidence="5" id="KW-1133">Transmembrane helix</keyword>
<keyword evidence="10" id="KW-1185">Reference proteome</keyword>
<reference evidence="9 10" key="1">
    <citation type="submission" date="2024-02" db="EMBL/GenBank/DDBJ databases">
        <title>Genome sequence of Aquincola sp. MAHUQ-54.</title>
        <authorList>
            <person name="Huq M.A."/>
        </authorList>
    </citation>
    <scope>NUCLEOTIDE SEQUENCE [LARGE SCALE GENOMIC DNA]</scope>
    <source>
        <strain evidence="9 10">MAHUQ-54</strain>
    </source>
</reference>
<dbReference type="GO" id="GO:0005524">
    <property type="term" value="F:ATP binding"/>
    <property type="evidence" value="ECO:0007669"/>
    <property type="project" value="UniProtKB-KW"/>
</dbReference>
<protein>
    <submittedName>
        <fullName evidence="9">ABC transporter ATP-binding protein</fullName>
    </submittedName>
</protein>
<comment type="caution">
    <text evidence="9">The sequence shown here is derived from an EMBL/GenBank/DDBJ whole genome shotgun (WGS) entry which is preliminary data.</text>
</comment>
<keyword evidence="5" id="KW-0472">Membrane</keyword>
<dbReference type="GO" id="GO:0005886">
    <property type="term" value="C:plasma membrane"/>
    <property type="evidence" value="ECO:0007669"/>
    <property type="project" value="TreeGrafter"/>
</dbReference>
<dbReference type="GO" id="GO:0016887">
    <property type="term" value="F:ATP hydrolysis activity"/>
    <property type="evidence" value="ECO:0007669"/>
    <property type="project" value="InterPro"/>
</dbReference>
<organism evidence="9 10">
    <name type="scientific">Aquincola agrisoli</name>
    <dbReference type="NCBI Taxonomy" id="3119538"/>
    <lineage>
        <taxon>Bacteria</taxon>
        <taxon>Pseudomonadati</taxon>
        <taxon>Pseudomonadota</taxon>
        <taxon>Betaproteobacteria</taxon>
        <taxon>Burkholderiales</taxon>
        <taxon>Sphaerotilaceae</taxon>
        <taxon>Aquincola</taxon>
    </lineage>
</organism>
<dbReference type="PANTHER" id="PTHR24220">
    <property type="entry name" value="IMPORT ATP-BINDING PROTEIN"/>
    <property type="match status" value="1"/>
</dbReference>
<dbReference type="AlphaFoldDB" id="A0AAW9QCV5"/>
<feature type="domain" description="ABC transporter" evidence="8">
    <location>
        <begin position="2"/>
        <end position="231"/>
    </location>
</feature>
<dbReference type="PANTHER" id="PTHR24220:SF659">
    <property type="entry name" value="TRANSPORTER, PUTATIVE-RELATED"/>
    <property type="match status" value="1"/>
</dbReference>
<evidence type="ECO:0000256" key="3">
    <source>
        <dbReference type="ARBA" id="ARBA00022741"/>
    </source>
</evidence>
<accession>A0AAW9QCV5</accession>
<evidence type="ECO:0000256" key="7">
    <source>
        <dbReference type="ARBA" id="ARBA00038388"/>
    </source>
</evidence>
<dbReference type="InterPro" id="IPR003593">
    <property type="entry name" value="AAA+_ATPase"/>
</dbReference>
<dbReference type="InterPro" id="IPR017911">
    <property type="entry name" value="MacB-like_ATP-bd"/>
</dbReference>
<evidence type="ECO:0000256" key="6">
    <source>
        <dbReference type="ARBA" id="ARBA00023251"/>
    </source>
</evidence>
<evidence type="ECO:0000256" key="2">
    <source>
        <dbReference type="ARBA" id="ARBA00022475"/>
    </source>
</evidence>
<dbReference type="InterPro" id="IPR027417">
    <property type="entry name" value="P-loop_NTPase"/>
</dbReference>
<dbReference type="Pfam" id="PF00005">
    <property type="entry name" value="ABC_tran"/>
    <property type="match status" value="1"/>
</dbReference>
<evidence type="ECO:0000256" key="4">
    <source>
        <dbReference type="ARBA" id="ARBA00022840"/>
    </source>
</evidence>
<sequence length="231" mass="24682">MIRLDGLSMHYTLGTARIDVLRGVSLRVPAGQSVAIAGPSGSGKTSLLLLLAGLERPGAGSVDIDGMRLDTLDRDALADLRRDRIGIVFQSFHLLPSLTALDNVALPLQIAGRPQAHDRARDFLHRVGLGARLGHYPGQLSGGEQQRVAIARSLVHGPRLLLADEPTGNLDDHTGEAVRELLLTLNEEAGTTMVLVTHDLAFAARCDRVLRLHDGQLHEARAAPHGDALAV</sequence>
<dbReference type="PROSITE" id="PS50893">
    <property type="entry name" value="ABC_TRANSPORTER_2"/>
    <property type="match status" value="1"/>
</dbReference>
<dbReference type="FunFam" id="3.40.50.300:FF:000032">
    <property type="entry name" value="Export ABC transporter ATP-binding protein"/>
    <property type="match status" value="1"/>
</dbReference>
<dbReference type="CDD" id="cd03255">
    <property type="entry name" value="ABC_MJ0796_LolCDE_FtsE"/>
    <property type="match status" value="1"/>
</dbReference>
<keyword evidence="3" id="KW-0547">Nucleotide-binding</keyword>
<gene>
    <name evidence="9" type="ORF">V4F39_04860</name>
</gene>
<evidence type="ECO:0000256" key="1">
    <source>
        <dbReference type="ARBA" id="ARBA00022448"/>
    </source>
</evidence>
<evidence type="ECO:0000259" key="8">
    <source>
        <dbReference type="PROSITE" id="PS50893"/>
    </source>
</evidence>
<evidence type="ECO:0000256" key="5">
    <source>
        <dbReference type="ARBA" id="ARBA00022989"/>
    </source>
</evidence>
<keyword evidence="6" id="KW-0046">Antibiotic resistance</keyword>
<dbReference type="GO" id="GO:0046677">
    <property type="term" value="P:response to antibiotic"/>
    <property type="evidence" value="ECO:0007669"/>
    <property type="project" value="UniProtKB-KW"/>
</dbReference>
<keyword evidence="4 9" id="KW-0067">ATP-binding</keyword>
<dbReference type="EMBL" id="JAZIBG010000017">
    <property type="protein sequence ID" value="MEF7613234.1"/>
    <property type="molecule type" value="Genomic_DNA"/>
</dbReference>
<dbReference type="InterPro" id="IPR015854">
    <property type="entry name" value="ABC_transpr_LolD-like"/>
</dbReference>
<dbReference type="GO" id="GO:0098796">
    <property type="term" value="C:membrane protein complex"/>
    <property type="evidence" value="ECO:0007669"/>
    <property type="project" value="UniProtKB-ARBA"/>
</dbReference>
<dbReference type="SUPFAM" id="SSF52540">
    <property type="entry name" value="P-loop containing nucleoside triphosphate hydrolases"/>
    <property type="match status" value="1"/>
</dbReference>
<dbReference type="InterPro" id="IPR003439">
    <property type="entry name" value="ABC_transporter-like_ATP-bd"/>
</dbReference>
<dbReference type="GO" id="GO:0022857">
    <property type="term" value="F:transmembrane transporter activity"/>
    <property type="evidence" value="ECO:0007669"/>
    <property type="project" value="TreeGrafter"/>
</dbReference>
<dbReference type="RefSeq" id="WP_332288180.1">
    <property type="nucleotide sequence ID" value="NZ_JAZIBG010000017.1"/>
</dbReference>